<accession>A0A0F9RMW5</accession>
<gene>
    <name evidence="2" type="ORF">LCGC14_0953880</name>
</gene>
<name>A0A0F9RMW5_9ZZZZ</name>
<dbReference type="EMBL" id="LAZR01003408">
    <property type="protein sequence ID" value="KKN18633.1"/>
    <property type="molecule type" value="Genomic_DNA"/>
</dbReference>
<evidence type="ECO:0000256" key="1">
    <source>
        <dbReference type="SAM" id="Phobius"/>
    </source>
</evidence>
<sequence length="63" mass="7939">MKKQKELKKIRKEIKERWIGYSLFFVLGMLYGWFHYWVEAIVVWTIVFLLIRFSDEYTGRYRK</sequence>
<evidence type="ECO:0008006" key="3">
    <source>
        <dbReference type="Google" id="ProtNLM"/>
    </source>
</evidence>
<keyword evidence="1" id="KW-0812">Transmembrane</keyword>
<evidence type="ECO:0000313" key="2">
    <source>
        <dbReference type="EMBL" id="KKN18633.1"/>
    </source>
</evidence>
<feature type="transmembrane region" description="Helical" evidence="1">
    <location>
        <begin position="21"/>
        <end position="51"/>
    </location>
</feature>
<keyword evidence="1" id="KW-0472">Membrane</keyword>
<reference evidence="2" key="1">
    <citation type="journal article" date="2015" name="Nature">
        <title>Complex archaea that bridge the gap between prokaryotes and eukaryotes.</title>
        <authorList>
            <person name="Spang A."/>
            <person name="Saw J.H."/>
            <person name="Jorgensen S.L."/>
            <person name="Zaremba-Niedzwiedzka K."/>
            <person name="Martijn J."/>
            <person name="Lind A.E."/>
            <person name="van Eijk R."/>
            <person name="Schleper C."/>
            <person name="Guy L."/>
            <person name="Ettema T.J."/>
        </authorList>
    </citation>
    <scope>NUCLEOTIDE SEQUENCE</scope>
</reference>
<proteinExistence type="predicted"/>
<comment type="caution">
    <text evidence="2">The sequence shown here is derived from an EMBL/GenBank/DDBJ whole genome shotgun (WGS) entry which is preliminary data.</text>
</comment>
<organism evidence="2">
    <name type="scientific">marine sediment metagenome</name>
    <dbReference type="NCBI Taxonomy" id="412755"/>
    <lineage>
        <taxon>unclassified sequences</taxon>
        <taxon>metagenomes</taxon>
        <taxon>ecological metagenomes</taxon>
    </lineage>
</organism>
<keyword evidence="1" id="KW-1133">Transmembrane helix</keyword>
<dbReference type="AlphaFoldDB" id="A0A0F9RMW5"/>
<protein>
    <recommendedName>
        <fullName evidence="3">2TM domain-containing protein</fullName>
    </recommendedName>
</protein>